<dbReference type="Proteomes" id="UP000669133">
    <property type="component" value="Unassembled WGS sequence"/>
</dbReference>
<evidence type="ECO:0000256" key="1">
    <source>
        <dbReference type="SAM" id="MobiDB-lite"/>
    </source>
</evidence>
<gene>
    <name evidence="2" type="ORF">I9W82_000712</name>
</gene>
<name>A0A8H7ZKG3_9ASCO</name>
<evidence type="ECO:0000313" key="2">
    <source>
        <dbReference type="EMBL" id="KAG5421620.1"/>
    </source>
</evidence>
<reference evidence="2 3" key="1">
    <citation type="submission" date="2020-12" db="EMBL/GenBank/DDBJ databases">
        <title>Effect of drift, selection, and recombination on the evolution of hybrid genomes in Candida yeast pathogens.</title>
        <authorList>
            <person name="Mixao V."/>
            <person name="Ksiezopolska E."/>
            <person name="Saus E."/>
            <person name="Boekhout T."/>
            <person name="Gacser A."/>
            <person name="Gabaldon T."/>
        </authorList>
    </citation>
    <scope>NUCLEOTIDE SEQUENCE [LARGE SCALE GENOMIC DNA]</scope>
    <source>
        <strain evidence="2 3">BP57</strain>
    </source>
</reference>
<dbReference type="EMBL" id="JAEOAQ010000001">
    <property type="protein sequence ID" value="KAG5421620.1"/>
    <property type="molecule type" value="Genomic_DNA"/>
</dbReference>
<dbReference type="GeneID" id="93649341"/>
<feature type="compositionally biased region" description="Low complexity" evidence="1">
    <location>
        <begin position="70"/>
        <end position="83"/>
    </location>
</feature>
<accession>A0A8H7ZKG3</accession>
<dbReference type="OrthoDB" id="4084460at2759"/>
<protein>
    <submittedName>
        <fullName evidence="2">Uncharacterized protein</fullName>
    </submittedName>
</protein>
<dbReference type="AlphaFoldDB" id="A0A8H7ZKG3"/>
<proteinExistence type="predicted"/>
<comment type="caution">
    <text evidence="2">The sequence shown here is derived from an EMBL/GenBank/DDBJ whole genome shotgun (WGS) entry which is preliminary data.</text>
</comment>
<feature type="region of interest" description="Disordered" evidence="1">
    <location>
        <begin position="343"/>
        <end position="362"/>
    </location>
</feature>
<feature type="region of interest" description="Disordered" evidence="1">
    <location>
        <begin position="192"/>
        <end position="217"/>
    </location>
</feature>
<feature type="region of interest" description="Disordered" evidence="1">
    <location>
        <begin position="47"/>
        <end position="120"/>
    </location>
</feature>
<sequence length="437" mass="48412">MTGSDTALLILLIVTLSLTVFTLLMVTSLTDPYWYLHILSIKPGNRKRFHTHSTRARNSDLEQQFPSNPPHSGSHHSISNGSNVALDSYPMGSSISDRNNNAHQTNSNEQHESTQEVPDSAEDLVLSGEEQVDIPQSTAVRDIPGTRDEPSESLGEFGSAHERFAVPHEPQNLDIDSAINLSRFEIVGDSTDAVGIGGNNDEEEEEEEEAPADNEDEIDVENPTIIAQPVSSLSLFDSPPLVQPTAETPIVTGSEFKNNKDGARGKAILGIREMLSHNHIRVGHLVIVTRPFVGTRESDFPLLEPGDVIQIEKFYIRKPSANEVDETEREPERTDGVIDLANLSERSSEDTSTDDSLPEGPLDDSNAQELFLLETEDFYKEIYCKGKLLKTYFGISSENELFSKERGDHPLKVNGSIKDFPLEAVMLLRVFLHRVSE</sequence>
<feature type="compositionally biased region" description="Acidic residues" evidence="1">
    <location>
        <begin position="200"/>
        <end position="217"/>
    </location>
</feature>
<feature type="compositionally biased region" description="Polar residues" evidence="1">
    <location>
        <begin position="91"/>
        <end position="108"/>
    </location>
</feature>
<organism evidence="2 3">
    <name type="scientific">Candida metapsilosis</name>
    <dbReference type="NCBI Taxonomy" id="273372"/>
    <lineage>
        <taxon>Eukaryota</taxon>
        <taxon>Fungi</taxon>
        <taxon>Dikarya</taxon>
        <taxon>Ascomycota</taxon>
        <taxon>Saccharomycotina</taxon>
        <taxon>Pichiomycetes</taxon>
        <taxon>Debaryomycetaceae</taxon>
        <taxon>Candida/Lodderomyces clade</taxon>
        <taxon>Candida</taxon>
    </lineage>
</organism>
<keyword evidence="3" id="KW-1185">Reference proteome</keyword>
<dbReference type="RefSeq" id="XP_067550736.1">
    <property type="nucleotide sequence ID" value="XM_067695106.1"/>
</dbReference>
<evidence type="ECO:0000313" key="3">
    <source>
        <dbReference type="Proteomes" id="UP000669133"/>
    </source>
</evidence>